<dbReference type="SMART" id="SM00355">
    <property type="entry name" value="ZnF_C2H2"/>
    <property type="match status" value="5"/>
</dbReference>
<feature type="domain" description="C2H2-type" evidence="2">
    <location>
        <begin position="1197"/>
        <end position="1226"/>
    </location>
</feature>
<proteinExistence type="predicted"/>
<keyword evidence="4" id="KW-1185">Reference proteome</keyword>
<evidence type="ECO:0000313" key="4">
    <source>
        <dbReference type="Proteomes" id="UP000008281"/>
    </source>
</evidence>
<feature type="region of interest" description="Disordered" evidence="1">
    <location>
        <begin position="1096"/>
        <end position="1144"/>
    </location>
</feature>
<reference evidence="3" key="1">
    <citation type="submission" date="2007-07" db="EMBL/GenBank/DDBJ databases">
        <title>PCAP assembly of the Caenorhabditis remanei genome.</title>
        <authorList>
            <consortium name="The Caenorhabditis remanei Sequencing Consortium"/>
            <person name="Wilson R.K."/>
        </authorList>
    </citation>
    <scope>NUCLEOTIDE SEQUENCE [LARGE SCALE GENOMIC DNA]</scope>
    <source>
        <strain evidence="3">PB4641</strain>
    </source>
</reference>
<name>E3MT70_CAERE</name>
<feature type="compositionally biased region" description="Polar residues" evidence="1">
    <location>
        <begin position="379"/>
        <end position="400"/>
    </location>
</feature>
<feature type="domain" description="C2H2-type" evidence="2">
    <location>
        <begin position="672"/>
        <end position="696"/>
    </location>
</feature>
<dbReference type="HOGENOM" id="CLU_239450_0_0_1"/>
<feature type="compositionally biased region" description="Acidic residues" evidence="1">
    <location>
        <begin position="1124"/>
        <end position="1136"/>
    </location>
</feature>
<dbReference type="OMA" id="PWIASDQ"/>
<accession>E3MT70</accession>
<protein>
    <recommendedName>
        <fullName evidence="2">C2H2-type domain-containing protein</fullName>
    </recommendedName>
</protein>
<feature type="domain" description="C2H2-type" evidence="2">
    <location>
        <begin position="1307"/>
        <end position="1336"/>
    </location>
</feature>
<sequence length="1749" mass="201063">MPTGDTNLKFNDGYILLKDLEVWYSKGFIASEDEIRFFKKDGKDASDVYTIASLIQQNGKEFPFRNQPISSPSNASDVQNPTDRINRTDVIYVRHRGPWIASDQGLPDSIRSAEMNNRNRTSSPSRHSQNIRSYTQPNYTLEPPPGIPCPTPLAQNKPLVARPGGFEGSKSTSISDINQTVGGYDIKPPPGLPIPFNPYGFGSSSAQNDPVASHLSQSNYPQATVGGQIRAFNIEPPPGLFLKRASDNQQFDSAQNFQDTEESESQSQNHLPEMPIPEVDNNTDMELPPGLLIPRPDDVIQVVQYESAVTETPTSDKKLPTASNSEENQTGHFDIETPPELFSSSEINQEQSSDSASVPTKGSLDDGSEESTPEISALSAMSSPSNAPGRSHLLNSTGRLNRTDVIYVTDRGPWIASDQGLPDSIRSAEMNNRNRTSSPPRHSPNYHLYSPPDYSLEPNEPISEAEVDDRLEESTPESNSEVDQTGNFDIETQRGLSKSSHIDQKQSTDSDPVPTTTSREDGSEELTSETFALSEDQVCVVSAQNEETTLDCSSEDVHSHASESSPMMQDKPENSENSEADKPSETKPESTEMPLILFNSITGNSDFIYHDCPLFHNKNEPKEDRITGQEIIEEMEKLKSHINMDSWCKEYSTYFFFLSEIVSQIGMRDRTTICRFCRISNFNGLSLVEHLFSEKHIEHLSKHQISKTSFSFWSTHFEMCKRTTAHRKLRKDKIPLFESFEYSEKERLEVSEVNEIVELFSRIKDVEFINHQCFVAILFGRRGAPKFCHTCRVPMPTLIYDYASHIFSKSHLTCLRGVSQADIDFWIEVLKLPIIETTDEITINKPIFDVIPLWMSRRNYDLRRLEPAEIDLLVSLVRNLSSTFGNSYLANFFDLMYLPDECIACKERLGPRNLGPRSMCFIKHILSEKHLKTLTRIPEEHYNFWVNILNLEKSTKKVYSEDKIRVLTNRNTNPIPLFDFKLDSVLLPKEQRARKIDLLFKIYELIDEQVWSTDPLKYGNSGETIDSKEVTCFTCYARKEKFKTQQQLVSHLFSKRHVDYYLIPFGFSERAFLWWKRTLETLANIDSSQIELAMESSSAQSALPEEQETQDAELFREGSKSEDDITTDEEFRDNEEDEKKEIEPNDCRVPLLDKPLSDVEMVPQTSKNPLAQLSWVIRNKCTDEQQERGQKVLMSTCYCTFCDDALQPIGFGNKLFLFSHVASWKHWEKMNNTAPVEEIKYWEKWAYSIIEETLMSNYPTVPMLDKSDPNAETVPKEKFDETLDECKAILEESRSLRVLGRKDRVYWTCEYCNTVPKTVRLEEKVQVLYHIVSDEHREKMDHKATKSDLEFWKKWATDLKEKWKINEEKKLAAYLKCYGETVQKPKNDPRVPLLDYPNRGENLHIRVYKLRYNSMRELLTLVEPNEETQEAMDCVCYHCPGTPRMNTKWEVMHHVFDGVHDLNIKYMGSSSDFLEYKKIMRTLLDANPSLKSVPKLTLPTPPKRITLPYKLDMCKLPLFACNYFEAEGFVGAKSAGPTNIQIDFLARMKVKNETQSVKFFEKPTKCLLCPLDMSDYSIEEVVKHAFSPVHLNFFEKYSGCFYVEEFDWWMDKLKNASHIEPPAEDSVPQQEYHLGGLKAIDMLKILPIFESFTDEQTELIANIDEDKVKEHEVVLQKRFGGCVYCDKWLLVPLEIIRHYLSEQHFEKVVYKIVLLTHKFLFKVRVWHPVKNLDVEDILVYVEMCQKEKE</sequence>
<dbReference type="PANTHER" id="PTHR36936">
    <property type="entry name" value="PROTEIN CBG25168"/>
    <property type="match status" value="1"/>
</dbReference>
<evidence type="ECO:0000259" key="2">
    <source>
        <dbReference type="SMART" id="SM00355"/>
    </source>
</evidence>
<dbReference type="Proteomes" id="UP000008281">
    <property type="component" value="Unassembled WGS sequence"/>
</dbReference>
<gene>
    <name evidence="3" type="ORF">CRE_20434</name>
</gene>
<feature type="compositionally biased region" description="Basic and acidic residues" evidence="1">
    <location>
        <begin position="570"/>
        <end position="590"/>
    </location>
</feature>
<feature type="region of interest" description="Disordered" evidence="1">
    <location>
        <begin position="254"/>
        <end position="294"/>
    </location>
</feature>
<feature type="compositionally biased region" description="Basic and acidic residues" evidence="1">
    <location>
        <begin position="1113"/>
        <end position="1123"/>
    </location>
</feature>
<feature type="domain" description="C2H2-type" evidence="2">
    <location>
        <begin position="1680"/>
        <end position="1704"/>
    </location>
</feature>
<feature type="region of interest" description="Disordered" evidence="1">
    <location>
        <begin position="103"/>
        <end position="142"/>
    </location>
</feature>
<dbReference type="EMBL" id="DS268475">
    <property type="protein sequence ID" value="EFP08642.1"/>
    <property type="molecule type" value="Genomic_DNA"/>
</dbReference>
<dbReference type="InterPro" id="IPR013087">
    <property type="entry name" value="Znf_C2H2_type"/>
</dbReference>
<feature type="compositionally biased region" description="Acidic residues" evidence="1">
    <location>
        <begin position="463"/>
        <end position="475"/>
    </location>
</feature>
<evidence type="ECO:0000256" key="1">
    <source>
        <dbReference type="SAM" id="MobiDB-lite"/>
    </source>
</evidence>
<feature type="compositionally biased region" description="Polar residues" evidence="1">
    <location>
        <begin position="429"/>
        <end position="440"/>
    </location>
</feature>
<feature type="region of interest" description="Disordered" evidence="1">
    <location>
        <begin position="308"/>
        <end position="531"/>
    </location>
</feature>
<dbReference type="eggNOG" id="ENOG502TG9V">
    <property type="taxonomic scope" value="Eukaryota"/>
</dbReference>
<feature type="compositionally biased region" description="Polar residues" evidence="1">
    <location>
        <begin position="114"/>
        <end position="139"/>
    </location>
</feature>
<dbReference type="PANTHER" id="PTHR36936:SF2">
    <property type="entry name" value="C2H2-TYPE DOMAIN-CONTAINING PROTEIN"/>
    <property type="match status" value="1"/>
</dbReference>
<feature type="compositionally biased region" description="Polar residues" evidence="1">
    <location>
        <begin position="476"/>
        <end position="487"/>
    </location>
</feature>
<feature type="domain" description="C2H2-type" evidence="2">
    <location>
        <begin position="1030"/>
        <end position="1057"/>
    </location>
</feature>
<dbReference type="InParanoid" id="E3MT70"/>
<evidence type="ECO:0000313" key="3">
    <source>
        <dbReference type="EMBL" id="EFP08642.1"/>
    </source>
</evidence>
<organism evidence="4">
    <name type="scientific">Caenorhabditis remanei</name>
    <name type="common">Caenorhabditis vulgaris</name>
    <dbReference type="NCBI Taxonomy" id="31234"/>
    <lineage>
        <taxon>Eukaryota</taxon>
        <taxon>Metazoa</taxon>
        <taxon>Ecdysozoa</taxon>
        <taxon>Nematoda</taxon>
        <taxon>Chromadorea</taxon>
        <taxon>Rhabditida</taxon>
        <taxon>Rhabditina</taxon>
        <taxon>Rhabditomorpha</taxon>
        <taxon>Rhabditoidea</taxon>
        <taxon>Rhabditidae</taxon>
        <taxon>Peloderinae</taxon>
        <taxon>Caenorhabditis</taxon>
    </lineage>
</organism>
<feature type="compositionally biased region" description="Polar residues" evidence="1">
    <location>
        <begin position="321"/>
        <end position="331"/>
    </location>
</feature>
<dbReference type="OrthoDB" id="5858508at2759"/>
<feature type="compositionally biased region" description="Polar residues" evidence="1">
    <location>
        <begin position="342"/>
        <end position="360"/>
    </location>
</feature>
<feature type="region of interest" description="Disordered" evidence="1">
    <location>
        <begin position="547"/>
        <end position="592"/>
    </location>
</feature>